<keyword evidence="1" id="KW-0597">Phosphoprotein</keyword>
<evidence type="ECO:0000313" key="5">
    <source>
        <dbReference type="EMBL" id="CUS50402.1"/>
    </source>
</evidence>
<dbReference type="Gene3D" id="1.10.10.60">
    <property type="entry name" value="Homeodomain-like"/>
    <property type="match status" value="1"/>
</dbReference>
<dbReference type="InterPro" id="IPR050595">
    <property type="entry name" value="Bact_response_regulator"/>
</dbReference>
<dbReference type="GO" id="GO:0043565">
    <property type="term" value="F:sequence-specific DNA binding"/>
    <property type="evidence" value="ECO:0007669"/>
    <property type="project" value="InterPro"/>
</dbReference>
<dbReference type="SUPFAM" id="SSF52172">
    <property type="entry name" value="CheY-like"/>
    <property type="match status" value="1"/>
</dbReference>
<dbReference type="SUPFAM" id="SSF46689">
    <property type="entry name" value="Homeodomain-like"/>
    <property type="match status" value="1"/>
</dbReference>
<dbReference type="FunFam" id="3.40.50.2300:FF:000018">
    <property type="entry name" value="DNA-binding transcriptional regulator NtrC"/>
    <property type="match status" value="1"/>
</dbReference>
<dbReference type="PANTHER" id="PTHR44591:SF25">
    <property type="entry name" value="CHEMOTAXIS TWO-COMPONENT RESPONSE REGULATOR"/>
    <property type="match status" value="1"/>
</dbReference>
<evidence type="ECO:0000256" key="2">
    <source>
        <dbReference type="ARBA" id="ARBA00023015"/>
    </source>
</evidence>
<reference evidence="5" key="1">
    <citation type="submission" date="2015-10" db="EMBL/GenBank/DDBJ databases">
        <authorList>
            <person name="Gilbert D.G."/>
        </authorList>
    </citation>
    <scope>NUCLEOTIDE SEQUENCE</scope>
</reference>
<proteinExistence type="predicted"/>
<evidence type="ECO:0000256" key="1">
    <source>
        <dbReference type="ARBA" id="ARBA00022553"/>
    </source>
</evidence>
<dbReference type="EMBL" id="CZRL01000029">
    <property type="protein sequence ID" value="CUS50402.1"/>
    <property type="molecule type" value="Genomic_DNA"/>
</dbReference>
<protein>
    <submittedName>
        <fullName evidence="5">Nitrogen regulation protein NR(I)</fullName>
    </submittedName>
</protein>
<evidence type="ECO:0000259" key="4">
    <source>
        <dbReference type="PROSITE" id="PS50110"/>
    </source>
</evidence>
<dbReference type="Gene3D" id="3.40.50.2300">
    <property type="match status" value="1"/>
</dbReference>
<dbReference type="InterPro" id="IPR002197">
    <property type="entry name" value="HTH_Fis"/>
</dbReference>
<keyword evidence="3" id="KW-0804">Transcription</keyword>
<dbReference type="SMART" id="SM00448">
    <property type="entry name" value="REC"/>
    <property type="match status" value="1"/>
</dbReference>
<feature type="domain" description="Response regulatory" evidence="4">
    <location>
        <begin position="6"/>
        <end position="120"/>
    </location>
</feature>
<gene>
    <name evidence="5" type="ORF">MGWOODY_XGa1748</name>
</gene>
<name>A0A160TQV1_9ZZZZ</name>
<dbReference type="GO" id="GO:0000160">
    <property type="term" value="P:phosphorelay signal transduction system"/>
    <property type="evidence" value="ECO:0007669"/>
    <property type="project" value="InterPro"/>
</dbReference>
<dbReference type="InterPro" id="IPR001789">
    <property type="entry name" value="Sig_transdc_resp-reg_receiver"/>
</dbReference>
<evidence type="ECO:0000256" key="3">
    <source>
        <dbReference type="ARBA" id="ARBA00023163"/>
    </source>
</evidence>
<accession>A0A160TQV1</accession>
<dbReference type="PROSITE" id="PS50110">
    <property type="entry name" value="RESPONSE_REGULATORY"/>
    <property type="match status" value="1"/>
</dbReference>
<dbReference type="Pfam" id="PF00072">
    <property type="entry name" value="Response_reg"/>
    <property type="match status" value="1"/>
</dbReference>
<dbReference type="Pfam" id="PF02954">
    <property type="entry name" value="HTH_8"/>
    <property type="match status" value="1"/>
</dbReference>
<dbReference type="InterPro" id="IPR011006">
    <property type="entry name" value="CheY-like_superfamily"/>
</dbReference>
<dbReference type="PRINTS" id="PR01590">
    <property type="entry name" value="HTHFIS"/>
</dbReference>
<dbReference type="PANTHER" id="PTHR44591">
    <property type="entry name" value="STRESS RESPONSE REGULATOR PROTEIN 1"/>
    <property type="match status" value="1"/>
</dbReference>
<dbReference type="InterPro" id="IPR009057">
    <property type="entry name" value="Homeodomain-like_sf"/>
</dbReference>
<sequence length="207" mass="23305">MSGQPSVWIVDDDASIRWVLEKALSGAGWRTTVFDNASDVLRQVHSGNPDVIITDIRMPGTDGLELLRYLNDRTPSLPVIVMTAHPDLKDALSAYRPVAFEYLAKPFDLDKAVDLVRRALEKQSKTRSLDAAPSVEHPSWEQQLENVVQRRLGQGKIGILDEIGPQFERVLLQTALSFTHGRKQEAARRLGWGRNTLTRKLKELQLD</sequence>
<organism evidence="5">
    <name type="scientific">hydrothermal vent metagenome</name>
    <dbReference type="NCBI Taxonomy" id="652676"/>
    <lineage>
        <taxon>unclassified sequences</taxon>
        <taxon>metagenomes</taxon>
        <taxon>ecological metagenomes</taxon>
    </lineage>
</organism>
<dbReference type="AlphaFoldDB" id="A0A160TQV1"/>
<keyword evidence="2" id="KW-0805">Transcription regulation</keyword>